<keyword evidence="2" id="KW-1185">Reference proteome</keyword>
<comment type="caution">
    <text evidence="1">The sequence shown here is derived from an EMBL/GenBank/DDBJ whole genome shotgun (WGS) entry which is preliminary data.</text>
</comment>
<name>A0A7J9EW57_9ROSI</name>
<evidence type="ECO:0000313" key="1">
    <source>
        <dbReference type="EMBL" id="MBA0777121.1"/>
    </source>
</evidence>
<dbReference type="AlphaFoldDB" id="A0A7J9EW57"/>
<gene>
    <name evidence="1" type="ORF">Gotri_005176</name>
</gene>
<organism evidence="1 2">
    <name type="scientific">Gossypium trilobum</name>
    <dbReference type="NCBI Taxonomy" id="34281"/>
    <lineage>
        <taxon>Eukaryota</taxon>
        <taxon>Viridiplantae</taxon>
        <taxon>Streptophyta</taxon>
        <taxon>Embryophyta</taxon>
        <taxon>Tracheophyta</taxon>
        <taxon>Spermatophyta</taxon>
        <taxon>Magnoliopsida</taxon>
        <taxon>eudicotyledons</taxon>
        <taxon>Gunneridae</taxon>
        <taxon>Pentapetalae</taxon>
        <taxon>rosids</taxon>
        <taxon>malvids</taxon>
        <taxon>Malvales</taxon>
        <taxon>Malvaceae</taxon>
        <taxon>Malvoideae</taxon>
        <taxon>Gossypium</taxon>
    </lineage>
</organism>
<proteinExistence type="predicted"/>
<protein>
    <submittedName>
        <fullName evidence="1">Uncharacterized protein</fullName>
    </submittedName>
</protein>
<evidence type="ECO:0000313" key="2">
    <source>
        <dbReference type="Proteomes" id="UP000593568"/>
    </source>
</evidence>
<dbReference type="Proteomes" id="UP000593568">
    <property type="component" value="Unassembled WGS sequence"/>
</dbReference>
<accession>A0A7J9EW57</accession>
<sequence length="34" mass="4509">MKREQLKPRWILYIYNHHRGKTKNPRWRTWEWSI</sequence>
<reference evidence="1 2" key="1">
    <citation type="journal article" date="2019" name="Genome Biol. Evol.">
        <title>Insights into the evolution of the New World diploid cottons (Gossypium, subgenus Houzingenia) based on genome sequencing.</title>
        <authorList>
            <person name="Grover C.E."/>
            <person name="Arick M.A. 2nd"/>
            <person name="Thrash A."/>
            <person name="Conover J.L."/>
            <person name="Sanders W.S."/>
            <person name="Peterson D.G."/>
            <person name="Frelichowski J.E."/>
            <person name="Scheffler J.A."/>
            <person name="Scheffler B.E."/>
            <person name="Wendel J.F."/>
        </authorList>
    </citation>
    <scope>NUCLEOTIDE SEQUENCE [LARGE SCALE GENOMIC DNA]</scope>
    <source>
        <strain evidence="1">8</strain>
        <tissue evidence="1">Leaf</tissue>
    </source>
</reference>
<dbReference type="EMBL" id="JABEZW010000010">
    <property type="protein sequence ID" value="MBA0777121.1"/>
    <property type="molecule type" value="Genomic_DNA"/>
</dbReference>